<keyword evidence="2" id="KW-1185">Reference proteome</keyword>
<protein>
    <submittedName>
        <fullName evidence="1">Putative retrotransposon protein</fullName>
    </submittedName>
</protein>
<dbReference type="Gene3D" id="3.10.10.10">
    <property type="entry name" value="HIV Type 1 Reverse Transcriptase, subunit A, domain 1"/>
    <property type="match status" value="1"/>
</dbReference>
<comment type="caution">
    <text evidence="1">The sequence shown here is derived from an EMBL/GenBank/DDBJ whole genome shotgun (WGS) entry which is preliminary data.</text>
</comment>
<proteinExistence type="predicted"/>
<name>A0A392TBI0_9FABA</name>
<sequence length="31" mass="3358">MALAELTELKGQIEDLLSKGFIRPSVSPWGA</sequence>
<reference evidence="1 2" key="1">
    <citation type="journal article" date="2018" name="Front. Plant Sci.">
        <title>Red Clover (Trifolium pratense) and Zigzag Clover (T. medium) - A Picture of Genomic Similarities and Differences.</title>
        <authorList>
            <person name="Dluhosova J."/>
            <person name="Istvanek J."/>
            <person name="Nedelnik J."/>
            <person name="Repkova J."/>
        </authorList>
    </citation>
    <scope>NUCLEOTIDE SEQUENCE [LARGE SCALE GENOMIC DNA]</scope>
    <source>
        <strain evidence="2">cv. 10/8</strain>
        <tissue evidence="1">Leaf</tissue>
    </source>
</reference>
<accession>A0A392TBI0</accession>
<organism evidence="1 2">
    <name type="scientific">Trifolium medium</name>
    <dbReference type="NCBI Taxonomy" id="97028"/>
    <lineage>
        <taxon>Eukaryota</taxon>
        <taxon>Viridiplantae</taxon>
        <taxon>Streptophyta</taxon>
        <taxon>Embryophyta</taxon>
        <taxon>Tracheophyta</taxon>
        <taxon>Spermatophyta</taxon>
        <taxon>Magnoliopsida</taxon>
        <taxon>eudicotyledons</taxon>
        <taxon>Gunneridae</taxon>
        <taxon>Pentapetalae</taxon>
        <taxon>rosids</taxon>
        <taxon>fabids</taxon>
        <taxon>Fabales</taxon>
        <taxon>Fabaceae</taxon>
        <taxon>Papilionoideae</taxon>
        <taxon>50 kb inversion clade</taxon>
        <taxon>NPAAA clade</taxon>
        <taxon>Hologalegina</taxon>
        <taxon>IRL clade</taxon>
        <taxon>Trifolieae</taxon>
        <taxon>Trifolium</taxon>
    </lineage>
</organism>
<dbReference type="AlphaFoldDB" id="A0A392TBI0"/>
<dbReference type="Proteomes" id="UP000265520">
    <property type="component" value="Unassembled WGS sequence"/>
</dbReference>
<evidence type="ECO:0000313" key="2">
    <source>
        <dbReference type="Proteomes" id="UP000265520"/>
    </source>
</evidence>
<evidence type="ECO:0000313" key="1">
    <source>
        <dbReference type="EMBL" id="MCI58469.1"/>
    </source>
</evidence>
<dbReference type="EMBL" id="LXQA010546650">
    <property type="protein sequence ID" value="MCI58469.1"/>
    <property type="molecule type" value="Genomic_DNA"/>
</dbReference>
<feature type="non-terminal residue" evidence="1">
    <location>
        <position position="31"/>
    </location>
</feature>